<dbReference type="FunFam" id="3.40.50.1820:FF:000074">
    <property type="entry name" value="Abhydrolase domain containing 16A"/>
    <property type="match status" value="1"/>
</dbReference>
<dbReference type="GeneTree" id="ENSGT00940000162803"/>
<dbReference type="GO" id="GO:0005654">
    <property type="term" value="C:nucleoplasm"/>
    <property type="evidence" value="ECO:0007669"/>
    <property type="project" value="Ensembl"/>
</dbReference>
<accession>A0A7M4FUM0</accession>
<dbReference type="AlphaFoldDB" id="A0A7M4FUM0"/>
<evidence type="ECO:0000256" key="4">
    <source>
        <dbReference type="SAM" id="MobiDB-lite"/>
    </source>
</evidence>
<proteinExistence type="inferred from homology"/>
<evidence type="ECO:0000259" key="5">
    <source>
        <dbReference type="Pfam" id="PF00561"/>
    </source>
</evidence>
<dbReference type="GO" id="GO:0012505">
    <property type="term" value="C:endomembrane system"/>
    <property type="evidence" value="ECO:0007669"/>
    <property type="project" value="TreeGrafter"/>
</dbReference>
<dbReference type="SUPFAM" id="SSF53474">
    <property type="entry name" value="alpha/beta-Hydrolases"/>
    <property type="match status" value="1"/>
</dbReference>
<dbReference type="GO" id="GO:0047372">
    <property type="term" value="F:monoacylglycerol lipase activity"/>
    <property type="evidence" value="ECO:0007669"/>
    <property type="project" value="TreeGrafter"/>
</dbReference>
<keyword evidence="7" id="KW-1185">Reference proteome</keyword>
<dbReference type="InterPro" id="IPR000073">
    <property type="entry name" value="AB_hydrolase_1"/>
</dbReference>
<dbReference type="GO" id="GO:0052651">
    <property type="term" value="P:monoacylglycerol catabolic process"/>
    <property type="evidence" value="ECO:0007669"/>
    <property type="project" value="TreeGrafter"/>
</dbReference>
<evidence type="ECO:0000313" key="7">
    <source>
        <dbReference type="Proteomes" id="UP000594220"/>
    </source>
</evidence>
<comment type="similarity">
    <text evidence="1">Belongs to the AB hydrolase superfamily. ABHD16 family.</text>
</comment>
<dbReference type="Gene3D" id="3.40.50.1820">
    <property type="entry name" value="alpha/beta hydrolase"/>
    <property type="match status" value="1"/>
</dbReference>
<dbReference type="PANTHER" id="PTHR12277">
    <property type="entry name" value="ALPHA/BETA HYDROLASE DOMAIN-CONTAINING PROTEIN"/>
    <property type="match status" value="1"/>
</dbReference>
<feature type="compositionally biased region" description="Pro residues" evidence="4">
    <location>
        <begin position="24"/>
        <end position="36"/>
    </location>
</feature>
<feature type="compositionally biased region" description="Low complexity" evidence="4">
    <location>
        <begin position="140"/>
        <end position="149"/>
    </location>
</feature>
<dbReference type="Ensembl" id="ENSCPRT00005010320.1">
    <property type="protein sequence ID" value="ENSCPRP00005008762.1"/>
    <property type="gene ID" value="ENSCPRG00005006269.1"/>
</dbReference>
<protein>
    <submittedName>
        <fullName evidence="6">Abhydrolase domain containing 16B</fullName>
    </submittedName>
</protein>
<keyword evidence="3" id="KW-0443">Lipid metabolism</keyword>
<feature type="region of interest" description="Disordered" evidence="4">
    <location>
        <begin position="1"/>
        <end position="77"/>
    </location>
</feature>
<feature type="domain" description="AB hydrolase-1" evidence="5">
    <location>
        <begin position="246"/>
        <end position="386"/>
    </location>
</feature>
<evidence type="ECO:0000256" key="2">
    <source>
        <dbReference type="ARBA" id="ARBA00022801"/>
    </source>
</evidence>
<keyword evidence="2" id="KW-0378">Hydrolase</keyword>
<feature type="compositionally biased region" description="Pro residues" evidence="4">
    <location>
        <begin position="62"/>
        <end position="74"/>
    </location>
</feature>
<dbReference type="InterPro" id="IPR029058">
    <property type="entry name" value="AB_hydrolase_fold"/>
</dbReference>
<gene>
    <name evidence="6" type="primary">ABHD16B</name>
</gene>
<dbReference type="PANTHER" id="PTHR12277:SF37">
    <property type="entry name" value="PROTEIN ABHD16B"/>
    <property type="match status" value="1"/>
</dbReference>
<name>A0A7M4FUM0_CROPO</name>
<dbReference type="Proteomes" id="UP000594220">
    <property type="component" value="Unplaced"/>
</dbReference>
<dbReference type="GO" id="GO:0006660">
    <property type="term" value="P:phosphatidylserine catabolic process"/>
    <property type="evidence" value="ECO:0007669"/>
    <property type="project" value="TreeGrafter"/>
</dbReference>
<feature type="region of interest" description="Disordered" evidence="4">
    <location>
        <begin position="129"/>
        <end position="149"/>
    </location>
</feature>
<dbReference type="Pfam" id="PF00561">
    <property type="entry name" value="Abhydrolase_1"/>
    <property type="match status" value="1"/>
</dbReference>
<dbReference type="GO" id="GO:0004620">
    <property type="term" value="F:phospholipase activity"/>
    <property type="evidence" value="ECO:0007669"/>
    <property type="project" value="TreeGrafter"/>
</dbReference>
<reference evidence="6" key="2">
    <citation type="submission" date="2025-09" db="UniProtKB">
        <authorList>
            <consortium name="Ensembl"/>
        </authorList>
    </citation>
    <scope>IDENTIFICATION</scope>
</reference>
<dbReference type="OMA" id="GHRALTC"/>
<sequence>PSAPGPVANPPRLVSDEQVRRPRAVPPGVPEAPAPPNSRVQRGPGVWQSPPGVPQKGQEIPQPWPCNRPAPSPSCPEQVSVSQAWAVPGRLGGHGQARALPLGHVFTTYLAASYKSQFRSWPVDFRWDEAGGHGPPAPRGRPASAAPGRTDAAQHCSLLRMKQLPGQLASYVLARSVGRWLLYPGSISLLQKALQPLLVEGQARLLGQFHGKRAKLVARDGNQIDTMFVDRRSTVGSEDLARGKQLVICCEGNVGFYEVGCLATPLEAGYSALGWNHPGYAGSTGLPFPRHDANAMEVVVQYAMNRLGFQLQDILLYGWSLGGYTATWAAMTYPQLGALVLDATFDHLLPLALKVMPKGWSKLVARTVRRHFNLNVAEQLCAYPGPVLLIRRTLDQVTATHVRATDQLADIRSNRGNKLLLRLLRSRYPEVMVRGGEVAVHHWLRAASPAQEAAVCRYYQVEEDWCIAQLQAYKSSLGPGDGFPWRVGKDTTPGRRQQLALFLATKYMKNVEATHWTLLLPSEFQMPWKL</sequence>
<evidence type="ECO:0000256" key="3">
    <source>
        <dbReference type="ARBA" id="ARBA00023098"/>
    </source>
</evidence>
<organism evidence="6 7">
    <name type="scientific">Crocodylus porosus</name>
    <name type="common">Saltwater crocodile</name>
    <name type="synonym">Estuarine crocodile</name>
    <dbReference type="NCBI Taxonomy" id="8502"/>
    <lineage>
        <taxon>Eukaryota</taxon>
        <taxon>Metazoa</taxon>
        <taxon>Chordata</taxon>
        <taxon>Craniata</taxon>
        <taxon>Vertebrata</taxon>
        <taxon>Euteleostomi</taxon>
        <taxon>Archelosauria</taxon>
        <taxon>Archosauria</taxon>
        <taxon>Crocodylia</taxon>
        <taxon>Longirostres</taxon>
        <taxon>Crocodylidae</taxon>
        <taxon>Crocodylus</taxon>
    </lineage>
</organism>
<evidence type="ECO:0000256" key="1">
    <source>
        <dbReference type="ARBA" id="ARBA00009709"/>
    </source>
</evidence>
<evidence type="ECO:0000313" key="6">
    <source>
        <dbReference type="Ensembl" id="ENSCPRP00005008762.1"/>
    </source>
</evidence>
<reference evidence="6" key="1">
    <citation type="submission" date="2025-08" db="UniProtKB">
        <authorList>
            <consortium name="Ensembl"/>
        </authorList>
    </citation>
    <scope>IDENTIFICATION</scope>
</reference>